<evidence type="ECO:0000313" key="1">
    <source>
        <dbReference type="EMBL" id="UOO89143.1"/>
    </source>
</evidence>
<dbReference type="EMBL" id="CP091511">
    <property type="protein sequence ID" value="UOO89143.1"/>
    <property type="molecule type" value="Genomic_DNA"/>
</dbReference>
<protein>
    <submittedName>
        <fullName evidence="1">Uncharacterized protein</fullName>
    </submittedName>
</protein>
<name>A0ABY4E1F6_9NEIS</name>
<reference evidence="1 2" key="1">
    <citation type="journal article" date="2022" name="Res Sq">
        <title>Evolution of multicellular longitudinally dividing oral cavity symbionts (Neisseriaceae).</title>
        <authorList>
            <person name="Nyongesa S."/>
            <person name="Weber P."/>
            <person name="Bernet E."/>
            <person name="Pullido F."/>
            <person name="Nieckarz M."/>
            <person name="Delaby M."/>
            <person name="Nieves C."/>
            <person name="Viehboeck T."/>
            <person name="Krause N."/>
            <person name="Rivera-Millot A."/>
            <person name="Nakamura A."/>
            <person name="Vischer N."/>
            <person name="VanNieuwenhze M."/>
            <person name="Brun Y."/>
            <person name="Cava F."/>
            <person name="Bulgheresi S."/>
            <person name="Veyrier F."/>
        </authorList>
    </citation>
    <scope>NUCLEOTIDE SEQUENCE [LARGE SCALE GENOMIC DNA]</scope>
    <source>
        <strain evidence="1 2">SN4</strain>
    </source>
</reference>
<evidence type="ECO:0000313" key="2">
    <source>
        <dbReference type="Proteomes" id="UP000832011"/>
    </source>
</evidence>
<proteinExistence type="predicted"/>
<gene>
    <name evidence="1" type="ORF">LVJ82_17130</name>
</gene>
<dbReference type="Proteomes" id="UP000832011">
    <property type="component" value="Chromosome"/>
</dbReference>
<dbReference type="RefSeq" id="WP_058356847.1">
    <property type="nucleotide sequence ID" value="NZ_CABKVG010000010.1"/>
</dbReference>
<sequence length="281" mass="30519">MTYGIDVAGSTIRHFLEDTSKLYVLHKTYVQNFPVTGSYSTNDATIRPRFFRVALPNPECIVTVQLADPSGYGTNLGGNSSTQVIAKTWKDAVCEVYMVKTACPVRVAVYSPISMLPRTGSSLYGIKINAVNASSYLSTDDELLFPYAVGQPNLVKGVSYPQAVSVAISRVGGVAAIAAGNYYQEGNNWDGTTTRNEARYNWFTAVYFTDQYTPVGDAVAIAQTPYSHPSAGSCGVTMFTKDHDGTGSNWTFLKKYGLWRENKLPSGAILIARAPNLTTVK</sequence>
<accession>A0ABY4E1F6</accession>
<keyword evidence="2" id="KW-1185">Reference proteome</keyword>
<organism evidence="1 2">
    <name type="scientific">Vitreoscilla massiliensis</name>
    <dbReference type="NCBI Taxonomy" id="1689272"/>
    <lineage>
        <taxon>Bacteria</taxon>
        <taxon>Pseudomonadati</taxon>
        <taxon>Pseudomonadota</taxon>
        <taxon>Betaproteobacteria</taxon>
        <taxon>Neisseriales</taxon>
        <taxon>Neisseriaceae</taxon>
        <taxon>Vitreoscilla</taxon>
    </lineage>
</organism>